<evidence type="ECO:0000256" key="2">
    <source>
        <dbReference type="ARBA" id="ARBA00024764"/>
    </source>
</evidence>
<accession>A0A1G6NLA2</accession>
<evidence type="ECO:0000256" key="4">
    <source>
        <dbReference type="SAM" id="Coils"/>
    </source>
</evidence>
<protein>
    <recommendedName>
        <fullName evidence="3">UPF0122 protein SAMN04488112_11341</fullName>
    </recommendedName>
</protein>
<comment type="function">
    <text evidence="2 3">Might take part in the signal recognition particle (SRP) pathway. This is inferred from the conservation of its genetic proximity to ftsY/ffh. May be a regulatory protein.</text>
</comment>
<dbReference type="OrthoDB" id="6392at2"/>
<comment type="similarity">
    <text evidence="1 3">Belongs to the UPF0122 family.</text>
</comment>
<dbReference type="Pfam" id="PF04297">
    <property type="entry name" value="UPF0122"/>
    <property type="match status" value="1"/>
</dbReference>
<dbReference type="STRING" id="1236220.SAMN04488112_11341"/>
<reference evidence="5 6" key="1">
    <citation type="submission" date="2016-10" db="EMBL/GenBank/DDBJ databases">
        <authorList>
            <person name="de Groot N.N."/>
        </authorList>
    </citation>
    <scope>NUCLEOTIDE SEQUENCE [LARGE SCALE GENOMIC DNA]</scope>
    <source>
        <strain evidence="5 6">DSM 45514</strain>
    </source>
</reference>
<dbReference type="SUPFAM" id="SSF88659">
    <property type="entry name" value="Sigma3 and sigma4 domains of RNA polymerase sigma factors"/>
    <property type="match status" value="1"/>
</dbReference>
<dbReference type="PANTHER" id="PTHR40083">
    <property type="entry name" value="UPF0122 PROTEIN CBO2450/CLC_2298"/>
    <property type="match status" value="1"/>
</dbReference>
<dbReference type="Proteomes" id="UP000199387">
    <property type="component" value="Unassembled WGS sequence"/>
</dbReference>
<feature type="coiled-coil region" evidence="4">
    <location>
        <begin position="55"/>
        <end position="82"/>
    </location>
</feature>
<evidence type="ECO:0000313" key="6">
    <source>
        <dbReference type="Proteomes" id="UP000199387"/>
    </source>
</evidence>
<name>A0A1G6NLA2_9BACL</name>
<dbReference type="NCBIfam" id="NF045758">
    <property type="entry name" value="YlxM"/>
    <property type="match status" value="1"/>
</dbReference>
<dbReference type="AlphaFoldDB" id="A0A1G6NLA2"/>
<organism evidence="5 6">
    <name type="scientific">Melghirimyces thermohalophilus</name>
    <dbReference type="NCBI Taxonomy" id="1236220"/>
    <lineage>
        <taxon>Bacteria</taxon>
        <taxon>Bacillati</taxon>
        <taxon>Bacillota</taxon>
        <taxon>Bacilli</taxon>
        <taxon>Bacillales</taxon>
        <taxon>Thermoactinomycetaceae</taxon>
        <taxon>Melghirimyces</taxon>
    </lineage>
</organism>
<sequence>MLDETTRVNLLYDFYGPLLTKRQRNVMELYFHEDWSFGEIAEHLGVSRQGVFETVKRSREVLEELEEALQLLSKHIQRSEIAEAILEQVNGREEQETVRRLLDQLLKLD</sequence>
<keyword evidence="4" id="KW-0175">Coiled coil</keyword>
<dbReference type="EMBL" id="FMZA01000013">
    <property type="protein sequence ID" value="SDC67955.1"/>
    <property type="molecule type" value="Genomic_DNA"/>
</dbReference>
<dbReference type="InterPro" id="IPR013324">
    <property type="entry name" value="RNA_pol_sigma_r3/r4-like"/>
</dbReference>
<dbReference type="InterPro" id="IPR007394">
    <property type="entry name" value="UPF0122"/>
</dbReference>
<dbReference type="Gene3D" id="1.10.10.10">
    <property type="entry name" value="Winged helix-like DNA-binding domain superfamily/Winged helix DNA-binding domain"/>
    <property type="match status" value="1"/>
</dbReference>
<evidence type="ECO:0000256" key="3">
    <source>
        <dbReference type="HAMAP-Rule" id="MF_00245"/>
    </source>
</evidence>
<proteinExistence type="inferred from homology"/>
<dbReference type="InterPro" id="IPR036388">
    <property type="entry name" value="WH-like_DNA-bd_sf"/>
</dbReference>
<evidence type="ECO:0000256" key="1">
    <source>
        <dbReference type="ARBA" id="ARBA00008720"/>
    </source>
</evidence>
<gene>
    <name evidence="5" type="ORF">SAMN04488112_11341</name>
</gene>
<dbReference type="PANTHER" id="PTHR40083:SF1">
    <property type="entry name" value="UPF0122 PROTEIN YLXM"/>
    <property type="match status" value="1"/>
</dbReference>
<dbReference type="HAMAP" id="MF_00245">
    <property type="entry name" value="UPF0122"/>
    <property type="match status" value="1"/>
</dbReference>
<dbReference type="InterPro" id="IPR054831">
    <property type="entry name" value="UPF0122_fam_protein"/>
</dbReference>
<evidence type="ECO:0000313" key="5">
    <source>
        <dbReference type="EMBL" id="SDC67955.1"/>
    </source>
</evidence>
<keyword evidence="6" id="KW-1185">Reference proteome</keyword>